<evidence type="ECO:0000259" key="3">
    <source>
        <dbReference type="PROSITE" id="PS51186"/>
    </source>
</evidence>
<evidence type="ECO:0000313" key="5">
    <source>
        <dbReference type="Proteomes" id="UP000824166"/>
    </source>
</evidence>
<reference evidence="4 5" key="1">
    <citation type="submission" date="2021-06" db="EMBL/GenBank/DDBJ databases">
        <authorList>
            <person name="Jeong J.W."/>
        </authorList>
    </citation>
    <scope>NUCLEOTIDE SEQUENCE [LARGE SCALE GENOMIC DNA]</scope>
    <source>
        <strain evidence="4 5">MMS21-TAE1-1</strain>
    </source>
</reference>
<gene>
    <name evidence="4" type="ORF">KSW38_14720</name>
</gene>
<dbReference type="InterPro" id="IPR050832">
    <property type="entry name" value="Bact_Acetyltransf"/>
</dbReference>
<feature type="domain" description="N-acetyltransferase" evidence="3">
    <location>
        <begin position="1"/>
        <end position="117"/>
    </location>
</feature>
<sequence length="121" mass="13075">MEKLTGGGNILSIAESASRIHGFAMATDSTQPGAARTAHLTLLAVDPESQSQGLGKSLLTRLTYSLALEQFAEATLRVLAENLPARRIYESTGWRPTDHGLFEDSGRPFIRYVLTLGTNIS</sequence>
<dbReference type="CDD" id="cd04301">
    <property type="entry name" value="NAT_SF"/>
    <property type="match status" value="1"/>
</dbReference>
<accession>A0ABS6I835</accession>
<organism evidence="4 5">
    <name type="scientific">Paenarthrobacter aromaticivorans</name>
    <dbReference type="NCBI Taxonomy" id="2849150"/>
    <lineage>
        <taxon>Bacteria</taxon>
        <taxon>Bacillati</taxon>
        <taxon>Actinomycetota</taxon>
        <taxon>Actinomycetes</taxon>
        <taxon>Micrococcales</taxon>
        <taxon>Micrococcaceae</taxon>
        <taxon>Paenarthrobacter</taxon>
    </lineage>
</organism>
<proteinExistence type="predicted"/>
<name>A0ABS6I835_9MICC</name>
<evidence type="ECO:0000313" key="4">
    <source>
        <dbReference type="EMBL" id="MBU8867542.1"/>
    </source>
</evidence>
<keyword evidence="1" id="KW-0808">Transferase</keyword>
<dbReference type="PROSITE" id="PS51186">
    <property type="entry name" value="GNAT"/>
    <property type="match status" value="1"/>
</dbReference>
<dbReference type="Pfam" id="PF13673">
    <property type="entry name" value="Acetyltransf_10"/>
    <property type="match status" value="1"/>
</dbReference>
<dbReference type="EMBL" id="JAHOPC010000009">
    <property type="protein sequence ID" value="MBU8867542.1"/>
    <property type="molecule type" value="Genomic_DNA"/>
</dbReference>
<evidence type="ECO:0000256" key="1">
    <source>
        <dbReference type="ARBA" id="ARBA00022679"/>
    </source>
</evidence>
<protein>
    <submittedName>
        <fullName evidence="4">GNAT family N-acetyltransferase</fullName>
    </submittedName>
</protein>
<dbReference type="Proteomes" id="UP000824166">
    <property type="component" value="Unassembled WGS sequence"/>
</dbReference>
<dbReference type="PANTHER" id="PTHR43877">
    <property type="entry name" value="AMINOALKYLPHOSPHONATE N-ACETYLTRANSFERASE-RELATED-RELATED"/>
    <property type="match status" value="1"/>
</dbReference>
<dbReference type="InterPro" id="IPR000182">
    <property type="entry name" value="GNAT_dom"/>
</dbReference>
<keyword evidence="5" id="KW-1185">Reference proteome</keyword>
<comment type="caution">
    <text evidence="4">The sequence shown here is derived from an EMBL/GenBank/DDBJ whole genome shotgun (WGS) entry which is preliminary data.</text>
</comment>
<keyword evidence="2" id="KW-0012">Acyltransferase</keyword>
<evidence type="ECO:0000256" key="2">
    <source>
        <dbReference type="ARBA" id="ARBA00023315"/>
    </source>
</evidence>